<keyword evidence="12" id="KW-1185">Reference proteome</keyword>
<keyword evidence="4 9" id="KW-0812">Transmembrane</keyword>
<feature type="transmembrane region" description="Helical" evidence="9">
    <location>
        <begin position="90"/>
        <end position="108"/>
    </location>
</feature>
<gene>
    <name evidence="11" type="ORF">GLAREA_00434</name>
</gene>
<dbReference type="GO" id="GO:0005351">
    <property type="term" value="F:carbohydrate:proton symporter activity"/>
    <property type="evidence" value="ECO:0007669"/>
    <property type="project" value="TreeGrafter"/>
</dbReference>
<dbReference type="AlphaFoldDB" id="S3CWH7"/>
<dbReference type="Proteomes" id="UP000016922">
    <property type="component" value="Unassembled WGS sequence"/>
</dbReference>
<dbReference type="PROSITE" id="PS50850">
    <property type="entry name" value="MFS"/>
    <property type="match status" value="1"/>
</dbReference>
<dbReference type="Gene3D" id="1.20.1250.20">
    <property type="entry name" value="MFS general substrate transporter like domains"/>
    <property type="match status" value="1"/>
</dbReference>
<dbReference type="FunFam" id="1.20.1250.20:FF:000117">
    <property type="entry name" value="MFS hexose transporter"/>
    <property type="match status" value="1"/>
</dbReference>
<accession>S3CWH7</accession>
<evidence type="ECO:0000256" key="5">
    <source>
        <dbReference type="ARBA" id="ARBA00022989"/>
    </source>
</evidence>
<feature type="transmembrane region" description="Helical" evidence="9">
    <location>
        <begin position="134"/>
        <end position="156"/>
    </location>
</feature>
<dbReference type="NCBIfam" id="TIGR00879">
    <property type="entry name" value="SP"/>
    <property type="match status" value="1"/>
</dbReference>
<evidence type="ECO:0000256" key="3">
    <source>
        <dbReference type="ARBA" id="ARBA00022448"/>
    </source>
</evidence>
<feature type="transmembrane region" description="Helical" evidence="9">
    <location>
        <begin position="480"/>
        <end position="497"/>
    </location>
</feature>
<feature type="region of interest" description="Disordered" evidence="8">
    <location>
        <begin position="570"/>
        <end position="594"/>
    </location>
</feature>
<evidence type="ECO:0000256" key="4">
    <source>
        <dbReference type="ARBA" id="ARBA00022692"/>
    </source>
</evidence>
<dbReference type="GeneID" id="19459492"/>
<protein>
    <submittedName>
        <fullName evidence="11">MFS general substrate transporter</fullName>
    </submittedName>
</protein>
<evidence type="ECO:0000256" key="7">
    <source>
        <dbReference type="RuleBase" id="RU003346"/>
    </source>
</evidence>
<feature type="transmembrane region" description="Helical" evidence="9">
    <location>
        <begin position="191"/>
        <end position="210"/>
    </location>
</feature>
<evidence type="ECO:0000313" key="12">
    <source>
        <dbReference type="Proteomes" id="UP000016922"/>
    </source>
</evidence>
<keyword evidence="5 9" id="KW-1133">Transmembrane helix</keyword>
<dbReference type="Pfam" id="PF00083">
    <property type="entry name" value="Sugar_tr"/>
    <property type="match status" value="1"/>
</dbReference>
<feature type="transmembrane region" description="Helical" evidence="9">
    <location>
        <begin position="163"/>
        <end position="185"/>
    </location>
</feature>
<feature type="transmembrane region" description="Helical" evidence="9">
    <location>
        <begin position="381"/>
        <end position="402"/>
    </location>
</feature>
<comment type="similarity">
    <text evidence="2 7">Belongs to the major facilitator superfamily. Sugar transporter (TC 2.A.1.1) family.</text>
</comment>
<feature type="transmembrane region" description="Helical" evidence="9">
    <location>
        <begin position="509"/>
        <end position="528"/>
    </location>
</feature>
<evidence type="ECO:0000256" key="1">
    <source>
        <dbReference type="ARBA" id="ARBA00004141"/>
    </source>
</evidence>
<proteinExistence type="inferred from homology"/>
<keyword evidence="6 9" id="KW-0472">Membrane</keyword>
<dbReference type="KEGG" id="glz:GLAREA_00434"/>
<feature type="transmembrane region" description="Helical" evidence="9">
    <location>
        <begin position="222"/>
        <end position="242"/>
    </location>
</feature>
<comment type="subcellular location">
    <subcellularLocation>
        <location evidence="1">Membrane</location>
        <topology evidence="1">Multi-pass membrane protein</topology>
    </subcellularLocation>
</comment>
<dbReference type="InterPro" id="IPR020846">
    <property type="entry name" value="MFS_dom"/>
</dbReference>
<feature type="transmembrane region" description="Helical" evidence="9">
    <location>
        <begin position="257"/>
        <end position="274"/>
    </location>
</feature>
<name>S3CWH7_GLAL2</name>
<dbReference type="HOGENOM" id="CLU_001265_30_13_1"/>
<evidence type="ECO:0000256" key="6">
    <source>
        <dbReference type="ARBA" id="ARBA00023136"/>
    </source>
</evidence>
<evidence type="ECO:0000259" key="10">
    <source>
        <dbReference type="PROSITE" id="PS50850"/>
    </source>
</evidence>
<feature type="transmembrane region" description="Helical" evidence="9">
    <location>
        <begin position="446"/>
        <end position="468"/>
    </location>
</feature>
<dbReference type="SUPFAM" id="SSF103473">
    <property type="entry name" value="MFS general substrate transporter"/>
    <property type="match status" value="1"/>
</dbReference>
<dbReference type="EMBL" id="KE145367">
    <property type="protein sequence ID" value="EPE29274.1"/>
    <property type="molecule type" value="Genomic_DNA"/>
</dbReference>
<dbReference type="InterPro" id="IPR036259">
    <property type="entry name" value="MFS_trans_sf"/>
</dbReference>
<dbReference type="InterPro" id="IPR005828">
    <property type="entry name" value="MFS_sugar_transport-like"/>
</dbReference>
<sequence>MLAFASIWSPQREIHIKRSVLPRVWTGFAHKSLPRALDEPPASRPVGRISIDIDTDTDTDTMDFQHTKGTFELAGKHFPRVTWYRQKGMRGLYVCLLFVVLTSATNGYDSSMMNGLQSLDQWRGYYNYPPPSQIGLLNAIWPVGSLVALPFVPYTVDILGRRFGVMIGCVIMLGGVALQSLGFTFGMFVSARFFIGFGVAIAHGASPLLITELVHPQHRAIYTAIYNTTWYMGSFVAAWLTFGTNKIHGNWAWRTPSAVQALPSVLQLCFIWFVPESPRWLISRGKNEQALRILADAHAAGDKLDEVVQLEFAEIRGTLKLEQELEGNRWSELWGKPGNRHRLIILVSLGVFSQWSGNGLVSYQIHIVLNQIGITEPSMQLLINGVLQFTNIMVATGMCFFVDRLGRRTLFLISTSGMFVSFVVWTICSAQFAITQTRASANAVVVMIFLYYIFYNTAFAGLLVGYGVEILPYNIRAKGMTIMFLAIDLSLFFNQYINPVALDRLTWKYYIFYDVWLLFELFIVYKFFIETRNTPLEEIAKHFDGDGAIIGGAATLDKSFQIAQEIEKAGGTHKDDDHDDENEKARANPIVTAV</sequence>
<dbReference type="InterPro" id="IPR003663">
    <property type="entry name" value="Sugar/inositol_transpt"/>
</dbReference>
<dbReference type="eggNOG" id="KOG0254">
    <property type="taxonomic scope" value="Eukaryota"/>
</dbReference>
<dbReference type="PANTHER" id="PTHR48022:SF64">
    <property type="entry name" value="MAJOR FACILITATOR SUPERFAMILY (MFS) PROFILE DOMAIN-CONTAINING PROTEIN"/>
    <property type="match status" value="1"/>
</dbReference>
<dbReference type="InterPro" id="IPR050360">
    <property type="entry name" value="MFS_Sugar_Transporters"/>
</dbReference>
<reference evidence="11 12" key="1">
    <citation type="journal article" date="2013" name="BMC Genomics">
        <title>Genomics-driven discovery of the pneumocandin biosynthetic gene cluster in the fungus Glarea lozoyensis.</title>
        <authorList>
            <person name="Chen L."/>
            <person name="Yue Q."/>
            <person name="Zhang X."/>
            <person name="Xiang M."/>
            <person name="Wang C."/>
            <person name="Li S."/>
            <person name="Che Y."/>
            <person name="Ortiz-Lopez F.J."/>
            <person name="Bills G.F."/>
            <person name="Liu X."/>
            <person name="An Z."/>
        </authorList>
    </citation>
    <scope>NUCLEOTIDE SEQUENCE [LARGE SCALE GENOMIC DNA]</scope>
    <source>
        <strain evidence="12">ATCC 20868 / MF5171</strain>
    </source>
</reference>
<dbReference type="PANTHER" id="PTHR48022">
    <property type="entry name" value="PLASTIDIC GLUCOSE TRANSPORTER 4"/>
    <property type="match status" value="1"/>
</dbReference>
<evidence type="ECO:0000256" key="9">
    <source>
        <dbReference type="SAM" id="Phobius"/>
    </source>
</evidence>
<dbReference type="OMA" id="TMCFFVD"/>
<evidence type="ECO:0000313" key="11">
    <source>
        <dbReference type="EMBL" id="EPE29274.1"/>
    </source>
</evidence>
<dbReference type="OrthoDB" id="6133115at2759"/>
<feature type="domain" description="Major facilitator superfamily (MFS) profile" evidence="10">
    <location>
        <begin position="95"/>
        <end position="532"/>
    </location>
</feature>
<keyword evidence="3 7" id="KW-0813">Transport</keyword>
<feature type="transmembrane region" description="Helical" evidence="9">
    <location>
        <begin position="409"/>
        <end position="434"/>
    </location>
</feature>
<dbReference type="GO" id="GO:0016020">
    <property type="term" value="C:membrane"/>
    <property type="evidence" value="ECO:0007669"/>
    <property type="project" value="UniProtKB-SubCell"/>
</dbReference>
<evidence type="ECO:0000256" key="8">
    <source>
        <dbReference type="SAM" id="MobiDB-lite"/>
    </source>
</evidence>
<organism evidence="11 12">
    <name type="scientific">Glarea lozoyensis (strain ATCC 20868 / MF5171)</name>
    <dbReference type="NCBI Taxonomy" id="1116229"/>
    <lineage>
        <taxon>Eukaryota</taxon>
        <taxon>Fungi</taxon>
        <taxon>Dikarya</taxon>
        <taxon>Ascomycota</taxon>
        <taxon>Pezizomycotina</taxon>
        <taxon>Leotiomycetes</taxon>
        <taxon>Helotiales</taxon>
        <taxon>Helotiaceae</taxon>
        <taxon>Glarea</taxon>
    </lineage>
</organism>
<feature type="transmembrane region" description="Helical" evidence="9">
    <location>
        <begin position="343"/>
        <end position="361"/>
    </location>
</feature>
<dbReference type="RefSeq" id="XP_008083383.1">
    <property type="nucleotide sequence ID" value="XM_008085192.1"/>
</dbReference>
<evidence type="ECO:0000256" key="2">
    <source>
        <dbReference type="ARBA" id="ARBA00010992"/>
    </source>
</evidence>
<feature type="compositionally biased region" description="Basic and acidic residues" evidence="8">
    <location>
        <begin position="570"/>
        <end position="586"/>
    </location>
</feature>